<protein>
    <recommendedName>
        <fullName evidence="3">Glycosyl transferase</fullName>
    </recommendedName>
</protein>
<reference evidence="2" key="1">
    <citation type="submission" date="2016-11" db="EMBL/GenBank/DDBJ databases">
        <authorList>
            <person name="Sisinthy S."/>
            <person name="Ara S."/>
            <person name="Gundlapally S.R."/>
        </authorList>
    </citation>
    <scope>NUCLEOTIDE SEQUENCE [LARGE SCALE GENOMIC DNA]</scope>
    <source>
        <strain evidence="2">V1-41</strain>
    </source>
</reference>
<dbReference type="AlphaFoldDB" id="A0A2P5TR73"/>
<keyword evidence="2" id="KW-1185">Reference proteome</keyword>
<dbReference type="Proteomes" id="UP000242231">
    <property type="component" value="Unassembled WGS sequence"/>
</dbReference>
<organism evidence="1 2">
    <name type="scientific">Oceanisphaera arctica</name>
    <dbReference type="NCBI Taxonomy" id="641510"/>
    <lineage>
        <taxon>Bacteria</taxon>
        <taxon>Pseudomonadati</taxon>
        <taxon>Pseudomonadota</taxon>
        <taxon>Gammaproteobacteria</taxon>
        <taxon>Aeromonadales</taxon>
        <taxon>Aeromonadaceae</taxon>
        <taxon>Oceanisphaera</taxon>
    </lineage>
</organism>
<comment type="caution">
    <text evidence="1">The sequence shown here is derived from an EMBL/GenBank/DDBJ whole genome shotgun (WGS) entry which is preliminary data.</text>
</comment>
<dbReference type="Gene3D" id="3.40.50.2000">
    <property type="entry name" value="Glycogen Phosphorylase B"/>
    <property type="match status" value="1"/>
</dbReference>
<dbReference type="OrthoDB" id="7593532at2"/>
<accession>A0A2P5TR73</accession>
<evidence type="ECO:0000313" key="1">
    <source>
        <dbReference type="EMBL" id="PPL18259.1"/>
    </source>
</evidence>
<proteinExistence type="predicted"/>
<dbReference type="EMBL" id="MPZM01000002">
    <property type="protein sequence ID" value="PPL18259.1"/>
    <property type="molecule type" value="Genomic_DNA"/>
</dbReference>
<name>A0A2P5TR73_9GAMM</name>
<evidence type="ECO:0008006" key="3">
    <source>
        <dbReference type="Google" id="ProtNLM"/>
    </source>
</evidence>
<gene>
    <name evidence="1" type="ORF">UN63_01745</name>
</gene>
<evidence type="ECO:0000313" key="2">
    <source>
        <dbReference type="Proteomes" id="UP000242231"/>
    </source>
</evidence>
<dbReference type="SUPFAM" id="SSF53756">
    <property type="entry name" value="UDP-Glycosyltransferase/glycogen phosphorylase"/>
    <property type="match status" value="1"/>
</dbReference>
<sequence>MVSRQPRALIVEQGANPTSDFFVRPWLDANGEEITTLRLDDSPPLLDESLPTVIFVRYITPAWRQWVEKNRQKMSRLVLFMDDDLFDLRPHTGLPIRYRWKLYRLAWRHQAWLKKMGAELWVSTPWLAEKYVSWQPTVLQPQSPYSGVGSGLSAQKTLFYHGSASHSQELEWLYPMVEQVLNQDHTLSFELIGNSKVRNRFTALPRVHVLYPMEWPAYQALLSRPGRTIGLAPLLENRFNAARAHTKFFDITQAGAVGIYADHPVYRSIIRHQHNGVLLPMDQQAWADEILRLSNDEQSRKKMLENAKHQVFPL</sequence>